<keyword evidence="6 7" id="KW-0378">Hydrolase</keyword>
<dbReference type="NCBIfam" id="TIGR02962">
    <property type="entry name" value="hdxy_isourate"/>
    <property type="match status" value="1"/>
</dbReference>
<evidence type="ECO:0000259" key="8">
    <source>
        <dbReference type="Pfam" id="PF00576"/>
    </source>
</evidence>
<proteinExistence type="inferred from homology"/>
<organism evidence="9 10">
    <name type="scientific">Hanseniaspora valbyensis NRRL Y-1626</name>
    <dbReference type="NCBI Taxonomy" id="766949"/>
    <lineage>
        <taxon>Eukaryota</taxon>
        <taxon>Fungi</taxon>
        <taxon>Dikarya</taxon>
        <taxon>Ascomycota</taxon>
        <taxon>Saccharomycotina</taxon>
        <taxon>Saccharomycetes</taxon>
        <taxon>Saccharomycodales</taxon>
        <taxon>Saccharomycodaceae</taxon>
        <taxon>Hanseniaspora</taxon>
    </lineage>
</organism>
<dbReference type="PANTHER" id="PTHR10395">
    <property type="entry name" value="URICASE AND TRANSTHYRETIN-RELATED"/>
    <property type="match status" value="1"/>
</dbReference>
<keyword evidence="10" id="KW-1185">Reference proteome</keyword>
<name>A0A1B7T8Z0_9ASCO</name>
<dbReference type="Proteomes" id="UP000092321">
    <property type="component" value="Unassembled WGS sequence"/>
</dbReference>
<dbReference type="PANTHER" id="PTHR10395:SF7">
    <property type="entry name" value="5-HYDROXYISOURATE HYDROLASE"/>
    <property type="match status" value="1"/>
</dbReference>
<comment type="catalytic activity">
    <reaction evidence="1 7">
        <text>5-hydroxyisourate + H2O = 5-hydroxy-2-oxo-4-ureido-2,5-dihydro-1H-imidazole-5-carboxylate + H(+)</text>
        <dbReference type="Rhea" id="RHEA:23736"/>
        <dbReference type="ChEBI" id="CHEBI:15377"/>
        <dbReference type="ChEBI" id="CHEBI:15378"/>
        <dbReference type="ChEBI" id="CHEBI:18072"/>
        <dbReference type="ChEBI" id="CHEBI:58639"/>
        <dbReference type="EC" id="3.5.2.17"/>
    </reaction>
</comment>
<accession>A0A1B7T8Z0</accession>
<dbReference type="SUPFAM" id="SSF49472">
    <property type="entry name" value="Transthyretin (synonym: prealbumin)"/>
    <property type="match status" value="1"/>
</dbReference>
<dbReference type="OrthoDB" id="10265230at2759"/>
<dbReference type="InterPro" id="IPR036817">
    <property type="entry name" value="Transthyretin/HIU_hydrolase_sf"/>
</dbReference>
<dbReference type="InterPro" id="IPR014306">
    <property type="entry name" value="Hydroxyisourate_hydrolase"/>
</dbReference>
<comment type="similarity">
    <text evidence="3 7">Belongs to the transthyretin family. 5-hydroxyisourate hydrolase subfamily.</text>
</comment>
<evidence type="ECO:0000313" key="9">
    <source>
        <dbReference type="EMBL" id="OBA25209.1"/>
    </source>
</evidence>
<comment type="caution">
    <text evidence="9">The sequence shown here is derived from an EMBL/GenBank/DDBJ whole genome shotgun (WGS) entry which is preliminary data.</text>
</comment>
<feature type="domain" description="Transthyretin/hydroxyisourate hydrolase" evidence="8">
    <location>
        <begin position="8"/>
        <end position="124"/>
    </location>
</feature>
<evidence type="ECO:0000313" key="10">
    <source>
        <dbReference type="Proteomes" id="UP000092321"/>
    </source>
</evidence>
<reference evidence="10" key="1">
    <citation type="journal article" date="2016" name="Proc. Natl. Acad. Sci. U.S.A.">
        <title>Comparative genomics of biotechnologically important yeasts.</title>
        <authorList>
            <person name="Riley R."/>
            <person name="Haridas S."/>
            <person name="Wolfe K.H."/>
            <person name="Lopes M.R."/>
            <person name="Hittinger C.T."/>
            <person name="Goeker M."/>
            <person name="Salamov A.A."/>
            <person name="Wisecaver J.H."/>
            <person name="Long T.M."/>
            <person name="Calvey C.H."/>
            <person name="Aerts A.L."/>
            <person name="Barry K.W."/>
            <person name="Choi C."/>
            <person name="Clum A."/>
            <person name="Coughlan A.Y."/>
            <person name="Deshpande S."/>
            <person name="Douglass A.P."/>
            <person name="Hanson S.J."/>
            <person name="Klenk H.-P."/>
            <person name="LaButti K.M."/>
            <person name="Lapidus A."/>
            <person name="Lindquist E.A."/>
            <person name="Lipzen A.M."/>
            <person name="Meier-Kolthoff J.P."/>
            <person name="Ohm R.A."/>
            <person name="Otillar R.P."/>
            <person name="Pangilinan J.L."/>
            <person name="Peng Y."/>
            <person name="Rokas A."/>
            <person name="Rosa C.A."/>
            <person name="Scheuner C."/>
            <person name="Sibirny A.A."/>
            <person name="Slot J.C."/>
            <person name="Stielow J.B."/>
            <person name="Sun H."/>
            <person name="Kurtzman C.P."/>
            <person name="Blackwell M."/>
            <person name="Grigoriev I.V."/>
            <person name="Jeffries T.W."/>
        </authorList>
    </citation>
    <scope>NUCLEOTIDE SEQUENCE [LARGE SCALE GENOMIC DNA]</scope>
    <source>
        <strain evidence="10">NRRL Y-1626</strain>
    </source>
</reference>
<protein>
    <recommendedName>
        <fullName evidence="7">5-hydroxyisourate hydrolase</fullName>
        <shortName evidence="7">HIU hydrolase</shortName>
        <shortName evidence="7">HIUHase</shortName>
        <ecNumber evidence="7">3.5.2.17</ecNumber>
    </recommendedName>
</protein>
<keyword evidence="5 7" id="KW-0659">Purine metabolism</keyword>
<comment type="function">
    <text evidence="2">Catalyzes the hydrolysis of 5-hydroxyisourate (HIU) to 2-oxo-4-hydroxy-4-carboxy-5-ureidoimidazoline (OHCU).</text>
</comment>
<dbReference type="InterPro" id="IPR023416">
    <property type="entry name" value="Transthyretin/HIU_hydrolase_d"/>
</dbReference>
<dbReference type="Pfam" id="PF00576">
    <property type="entry name" value="Transthyretin"/>
    <property type="match status" value="1"/>
</dbReference>
<dbReference type="AlphaFoldDB" id="A0A1B7T8Z0"/>
<dbReference type="Gene3D" id="2.60.40.180">
    <property type="entry name" value="Transthyretin/hydroxyisourate hydrolase domain"/>
    <property type="match status" value="1"/>
</dbReference>
<sequence length="124" mass="14572">MTTSTYTVSCHILNSHIGKPLDNITCELYQLSDDNQELLATQETDKDGRVGKDIWKYTKDNFTLTSGKTYMIRFQTKKCYYDIINENTLYPYIDIPFFISENDTRTHYHIPLLLNNFGYTTYRG</sequence>
<evidence type="ECO:0000256" key="5">
    <source>
        <dbReference type="ARBA" id="ARBA00022631"/>
    </source>
</evidence>
<dbReference type="EMBL" id="LXPE01000191">
    <property type="protein sequence ID" value="OBA25209.1"/>
    <property type="molecule type" value="Genomic_DNA"/>
</dbReference>
<evidence type="ECO:0000256" key="2">
    <source>
        <dbReference type="ARBA" id="ARBA00002704"/>
    </source>
</evidence>
<gene>
    <name evidence="9" type="ORF">HANVADRAFT_54056</name>
</gene>
<evidence type="ECO:0000256" key="7">
    <source>
        <dbReference type="RuleBase" id="RU361270"/>
    </source>
</evidence>
<feature type="non-terminal residue" evidence="9">
    <location>
        <position position="124"/>
    </location>
</feature>
<evidence type="ECO:0000256" key="3">
    <source>
        <dbReference type="ARBA" id="ARBA00009850"/>
    </source>
</evidence>
<comment type="subunit">
    <text evidence="4 7">Homotetramer.</text>
</comment>
<evidence type="ECO:0000256" key="6">
    <source>
        <dbReference type="ARBA" id="ARBA00022801"/>
    </source>
</evidence>
<evidence type="ECO:0000256" key="1">
    <source>
        <dbReference type="ARBA" id="ARBA00001043"/>
    </source>
</evidence>
<dbReference type="GO" id="GO:0033971">
    <property type="term" value="F:hydroxyisourate hydrolase activity"/>
    <property type="evidence" value="ECO:0007669"/>
    <property type="project" value="UniProtKB-EC"/>
</dbReference>
<dbReference type="GO" id="GO:0006144">
    <property type="term" value="P:purine nucleobase metabolic process"/>
    <property type="evidence" value="ECO:0007669"/>
    <property type="project" value="UniProtKB-KW"/>
</dbReference>
<evidence type="ECO:0000256" key="4">
    <source>
        <dbReference type="ARBA" id="ARBA00011881"/>
    </source>
</evidence>
<dbReference type="EC" id="3.5.2.17" evidence="7"/>